<dbReference type="InterPro" id="IPR050465">
    <property type="entry name" value="UPF0194_transport"/>
</dbReference>
<evidence type="ECO:0000313" key="5">
    <source>
        <dbReference type="EMBL" id="KFN08890.1"/>
    </source>
</evidence>
<name>A0A090ZF79_PAEMA</name>
<comment type="subcellular location">
    <subcellularLocation>
        <location evidence="1">Cell envelope</location>
    </subcellularLocation>
</comment>
<dbReference type="GO" id="GO:0030313">
    <property type="term" value="C:cell envelope"/>
    <property type="evidence" value="ECO:0007669"/>
    <property type="project" value="UniProtKB-SubCell"/>
</dbReference>
<dbReference type="PANTHER" id="PTHR32347:SF23">
    <property type="entry name" value="BLL5650 PROTEIN"/>
    <property type="match status" value="1"/>
</dbReference>
<dbReference type="Pfam" id="PF25893">
    <property type="entry name" value="HH_CzcB"/>
    <property type="match status" value="1"/>
</dbReference>
<dbReference type="Proteomes" id="UP000029278">
    <property type="component" value="Unassembled WGS sequence"/>
</dbReference>
<evidence type="ECO:0000259" key="4">
    <source>
        <dbReference type="Pfam" id="PF25893"/>
    </source>
</evidence>
<organism evidence="5 6">
    <name type="scientific">Paenibacillus macerans</name>
    <name type="common">Bacillus macerans</name>
    <dbReference type="NCBI Taxonomy" id="44252"/>
    <lineage>
        <taxon>Bacteria</taxon>
        <taxon>Bacillati</taxon>
        <taxon>Bacillota</taxon>
        <taxon>Bacilli</taxon>
        <taxon>Bacillales</taxon>
        <taxon>Paenibacillaceae</taxon>
        <taxon>Paenibacillus</taxon>
    </lineage>
</organism>
<proteinExistence type="predicted"/>
<keyword evidence="6" id="KW-1185">Reference proteome</keyword>
<feature type="coiled-coil region" evidence="3">
    <location>
        <begin position="148"/>
        <end position="182"/>
    </location>
</feature>
<dbReference type="InterPro" id="IPR058648">
    <property type="entry name" value="HH_CzcB-like"/>
</dbReference>
<dbReference type="PRINTS" id="PR01490">
    <property type="entry name" value="RTXTOXIND"/>
</dbReference>
<dbReference type="EMBL" id="JMQA01000025">
    <property type="protein sequence ID" value="KFN08890.1"/>
    <property type="molecule type" value="Genomic_DNA"/>
</dbReference>
<dbReference type="GeneID" id="77007144"/>
<dbReference type="PATRIC" id="fig|44252.3.peg.2736"/>
<reference evidence="5 6" key="1">
    <citation type="submission" date="2014-04" db="EMBL/GenBank/DDBJ databases">
        <authorList>
            <person name="Bishop-Lilly K.A."/>
            <person name="Broomall S.M."/>
            <person name="Chain P.S."/>
            <person name="Chertkov O."/>
            <person name="Coyne S.R."/>
            <person name="Daligault H.E."/>
            <person name="Davenport K.W."/>
            <person name="Erkkila T."/>
            <person name="Frey K.G."/>
            <person name="Gibbons H.S."/>
            <person name="Gu W."/>
            <person name="Jaissle J."/>
            <person name="Johnson S.L."/>
            <person name="Koroleva G.I."/>
            <person name="Ladner J.T."/>
            <person name="Lo C.-C."/>
            <person name="Minogue T.D."/>
            <person name="Munk C."/>
            <person name="Palacios G.F."/>
            <person name="Redden C.L."/>
            <person name="Rosenzweig C.N."/>
            <person name="Scholz M.B."/>
            <person name="Teshima H."/>
            <person name="Xu Y."/>
        </authorList>
    </citation>
    <scope>NUCLEOTIDE SEQUENCE [LARGE SCALE GENOMIC DNA]</scope>
    <source>
        <strain evidence="5 6">8244</strain>
    </source>
</reference>
<dbReference type="RefSeq" id="WP_227872754.1">
    <property type="nucleotide sequence ID" value="NZ_BGML01000003.1"/>
</dbReference>
<feature type="coiled-coil region" evidence="3">
    <location>
        <begin position="214"/>
        <end position="255"/>
    </location>
</feature>
<feature type="coiled-coil region" evidence="3">
    <location>
        <begin position="90"/>
        <end position="124"/>
    </location>
</feature>
<gene>
    <name evidence="5" type="ORF">DJ90_5124</name>
</gene>
<feature type="domain" description="CzcB-like alpha-helical hairpin" evidence="4">
    <location>
        <begin position="183"/>
        <end position="235"/>
    </location>
</feature>
<evidence type="ECO:0000256" key="3">
    <source>
        <dbReference type="SAM" id="Coils"/>
    </source>
</evidence>
<dbReference type="Gene3D" id="2.40.50.100">
    <property type="match status" value="1"/>
</dbReference>
<dbReference type="HOGENOM" id="CLU_018816_6_2_9"/>
<dbReference type="PANTHER" id="PTHR32347">
    <property type="entry name" value="EFFLUX SYSTEM COMPONENT YKNX-RELATED"/>
    <property type="match status" value="1"/>
</dbReference>
<evidence type="ECO:0000256" key="2">
    <source>
        <dbReference type="ARBA" id="ARBA00023054"/>
    </source>
</evidence>
<dbReference type="AlphaFoldDB" id="A0A090ZF79"/>
<dbReference type="Gene3D" id="1.20.1600.10">
    <property type="entry name" value="Outer membrane efflux proteins (OEP)"/>
    <property type="match status" value="1"/>
</dbReference>
<sequence>MRKLLNRKNIMYVLLVIALVLGGTFMALKGKDAVTVAASEKSALLAADSVNQAFQGVGGKVVSIAVEEQQHVKKGEVLMQLDTTDIDLQIAKLEGDIQQAKLKIEQAQKSLDVQSEKIVTQEKQSELDLEGVKAAESQVIKGTRSEDIERQELVVEAAKQSAAAAKAAVESAKKNLAVAELSLNAKQKSADLAQTGYVRIKNLYENGLVAQTDLESAENQLENANIALETAQNQVDVANNQVVSAEKQLAVANNSVAQQQTALDKMKAGATAEEKEQAHIKTEKAKEALNSIAQSKEEVENGKYNVDLLKKQKEALDVQYKTLKLQKERMTLVASTDGKVTRIVPKVGELVSRGGVGAVIETDQLYYEVYVNETDVSHFKVNGHVNTHIKALKQDAKGVVKSVTPAPPYASLRMSREKGLSGLTSYIVRIEIDRTPELLPGMTVEVKAR</sequence>
<evidence type="ECO:0000313" key="6">
    <source>
        <dbReference type="Proteomes" id="UP000029278"/>
    </source>
</evidence>
<keyword evidence="2 3" id="KW-0175">Coiled coil</keyword>
<dbReference type="Gene3D" id="2.40.30.170">
    <property type="match status" value="1"/>
</dbReference>
<accession>A0A090ZF79</accession>
<dbReference type="STRING" id="44252.DJ90_5124"/>
<evidence type="ECO:0000256" key="1">
    <source>
        <dbReference type="ARBA" id="ARBA00004196"/>
    </source>
</evidence>
<comment type="caution">
    <text evidence="5">The sequence shown here is derived from an EMBL/GenBank/DDBJ whole genome shotgun (WGS) entry which is preliminary data.</text>
</comment>
<protein>
    <submittedName>
        <fullName evidence="5">HlyD secretion family protein</fullName>
    </submittedName>
</protein>